<accession>A0A4V1N4R4</accession>
<proteinExistence type="predicted"/>
<organism evidence="3 4">
    <name type="scientific">Flavobacterium piscinae</name>
    <dbReference type="NCBI Taxonomy" id="2506424"/>
    <lineage>
        <taxon>Bacteria</taxon>
        <taxon>Pseudomonadati</taxon>
        <taxon>Bacteroidota</taxon>
        <taxon>Flavobacteriia</taxon>
        <taxon>Flavobacteriales</taxon>
        <taxon>Flavobacteriaceae</taxon>
        <taxon>Flavobacterium</taxon>
    </lineage>
</organism>
<dbReference type="EMBL" id="SBKQ01000005">
    <property type="protein sequence ID" value="RXR33076.1"/>
    <property type="molecule type" value="Genomic_DNA"/>
</dbReference>
<dbReference type="PANTHER" id="PTHR45947">
    <property type="entry name" value="SULFOQUINOVOSYL TRANSFERASE SQD2"/>
    <property type="match status" value="1"/>
</dbReference>
<dbReference type="InterPro" id="IPR050194">
    <property type="entry name" value="Glycosyltransferase_grp1"/>
</dbReference>
<keyword evidence="3" id="KW-0808">Transferase</keyword>
<dbReference type="Gene3D" id="3.40.50.2000">
    <property type="entry name" value="Glycogen Phosphorylase B"/>
    <property type="match status" value="2"/>
</dbReference>
<evidence type="ECO:0000259" key="1">
    <source>
        <dbReference type="Pfam" id="PF00534"/>
    </source>
</evidence>
<comment type="caution">
    <text evidence="3">The sequence shown here is derived from an EMBL/GenBank/DDBJ whole genome shotgun (WGS) entry which is preliminary data.</text>
</comment>
<reference evidence="4" key="1">
    <citation type="submission" date="2019-01" db="EMBL/GenBank/DDBJ databases">
        <title>Cytophagaceae bacterium strain CAR-16.</title>
        <authorList>
            <person name="Chen W.-M."/>
        </authorList>
    </citation>
    <scope>NUCLEOTIDE SEQUENCE [LARGE SCALE GENOMIC DNA]</scope>
    <source>
        <strain evidence="4">ICH-30</strain>
    </source>
</reference>
<name>A0A4V1N4R4_9FLAO</name>
<evidence type="ECO:0000313" key="3">
    <source>
        <dbReference type="EMBL" id="RXR33076.1"/>
    </source>
</evidence>
<feature type="domain" description="Glycosyltransferase subfamily 4-like N-terminal" evidence="2">
    <location>
        <begin position="30"/>
        <end position="164"/>
    </location>
</feature>
<gene>
    <name evidence="3" type="ORF">EQG68_06185</name>
</gene>
<dbReference type="Pfam" id="PF13439">
    <property type="entry name" value="Glyco_transf_4"/>
    <property type="match status" value="1"/>
</dbReference>
<dbReference type="Pfam" id="PF00534">
    <property type="entry name" value="Glycos_transf_1"/>
    <property type="match status" value="1"/>
</dbReference>
<dbReference type="CDD" id="cd03801">
    <property type="entry name" value="GT4_PimA-like"/>
    <property type="match status" value="1"/>
</dbReference>
<dbReference type="OrthoDB" id="832722at2"/>
<feature type="domain" description="Glycosyl transferase family 1" evidence="1">
    <location>
        <begin position="178"/>
        <end position="333"/>
    </location>
</feature>
<sequence length="364" mass="42505">MKILYVYMDYPGVYQKYLQLSIDYIKTKCNIKILTYRFSHSSNYNIKSYGFLDYFQRLKYYLRISNSKSIDLQIFSKFDIIHIQHSYLFSKILPLLKLPSSKRPKIIITLRGGDTYVKPWVNSKWKDFYSKYGNEIDTFITVSEDQKKYLQKWGVNPSKITVIPVSFGFFSTSKPKYPNQNKLMLVSAFRMTWEKNIQGSIGLAVELKKNKIDFRWDIYGDGNDLGELYFTINKYNLENNVFVKGKIENEELKKRYQSYDFYVQLSISEALSASVLEAQSVGLPCIVSDAGGLPEAVIKNKTAIVYEDKDISTLASRVADLWLNREEYFDYSNSSIEFVNQNFTLEIERSKTIELYKKLVGLNI</sequence>
<dbReference type="SUPFAM" id="SSF53756">
    <property type="entry name" value="UDP-Glycosyltransferase/glycogen phosphorylase"/>
    <property type="match status" value="1"/>
</dbReference>
<evidence type="ECO:0000313" key="4">
    <source>
        <dbReference type="Proteomes" id="UP000289734"/>
    </source>
</evidence>
<dbReference type="InterPro" id="IPR028098">
    <property type="entry name" value="Glyco_trans_4-like_N"/>
</dbReference>
<dbReference type="Proteomes" id="UP000289734">
    <property type="component" value="Unassembled WGS sequence"/>
</dbReference>
<dbReference type="AlphaFoldDB" id="A0A4V1N4R4"/>
<dbReference type="PANTHER" id="PTHR45947:SF3">
    <property type="entry name" value="SULFOQUINOVOSYL TRANSFERASE SQD2"/>
    <property type="match status" value="1"/>
</dbReference>
<dbReference type="InterPro" id="IPR001296">
    <property type="entry name" value="Glyco_trans_1"/>
</dbReference>
<protein>
    <submittedName>
        <fullName evidence="3">Glycosyltransferase</fullName>
    </submittedName>
</protein>
<dbReference type="GO" id="GO:0016757">
    <property type="term" value="F:glycosyltransferase activity"/>
    <property type="evidence" value="ECO:0007669"/>
    <property type="project" value="InterPro"/>
</dbReference>
<keyword evidence="4" id="KW-1185">Reference proteome</keyword>
<evidence type="ECO:0000259" key="2">
    <source>
        <dbReference type="Pfam" id="PF13439"/>
    </source>
</evidence>